<dbReference type="AlphaFoldDB" id="A0ABD2C3J0"/>
<comment type="caution">
    <text evidence="1">The sequence shown here is derived from an EMBL/GenBank/DDBJ whole genome shotgun (WGS) entry which is preliminary data.</text>
</comment>
<protein>
    <submittedName>
        <fullName evidence="1">Uncharacterized protein</fullName>
    </submittedName>
</protein>
<gene>
    <name evidence="1" type="ORF">V1478_001544</name>
</gene>
<proteinExistence type="predicted"/>
<dbReference type="EMBL" id="JAUDFV010000025">
    <property type="protein sequence ID" value="KAL2738978.1"/>
    <property type="molecule type" value="Genomic_DNA"/>
</dbReference>
<evidence type="ECO:0000313" key="2">
    <source>
        <dbReference type="Proteomes" id="UP001607302"/>
    </source>
</evidence>
<organism evidence="1 2">
    <name type="scientific">Vespula squamosa</name>
    <name type="common">Southern yellow jacket</name>
    <name type="synonym">Wasp</name>
    <dbReference type="NCBI Taxonomy" id="30214"/>
    <lineage>
        <taxon>Eukaryota</taxon>
        <taxon>Metazoa</taxon>
        <taxon>Ecdysozoa</taxon>
        <taxon>Arthropoda</taxon>
        <taxon>Hexapoda</taxon>
        <taxon>Insecta</taxon>
        <taxon>Pterygota</taxon>
        <taxon>Neoptera</taxon>
        <taxon>Endopterygota</taxon>
        <taxon>Hymenoptera</taxon>
        <taxon>Apocrita</taxon>
        <taxon>Aculeata</taxon>
        <taxon>Vespoidea</taxon>
        <taxon>Vespidae</taxon>
        <taxon>Vespinae</taxon>
        <taxon>Vespula</taxon>
    </lineage>
</organism>
<accession>A0ABD2C3J0</accession>
<reference evidence="1 2" key="1">
    <citation type="journal article" date="2024" name="Ann. Entomol. Soc. Am.">
        <title>Genomic analyses of the southern and eastern yellowjacket wasps (Hymenoptera: Vespidae) reveal evolutionary signatures of social life.</title>
        <authorList>
            <person name="Catto M.A."/>
            <person name="Caine P.B."/>
            <person name="Orr S.E."/>
            <person name="Hunt B.G."/>
            <person name="Goodisman M.A.D."/>
        </authorList>
    </citation>
    <scope>NUCLEOTIDE SEQUENCE [LARGE SCALE GENOMIC DNA]</scope>
    <source>
        <strain evidence="1">233</strain>
        <tissue evidence="1">Head and thorax</tissue>
    </source>
</reference>
<sequence length="62" mass="7161">MDSHYQYLKEMIHNINIPVYVGAHLFTIAVHAFKPYSKQHDATPVSSNTKYCLVVRRTLKAN</sequence>
<name>A0ABD2C3J0_VESSQ</name>
<keyword evidence="2" id="KW-1185">Reference proteome</keyword>
<dbReference type="Proteomes" id="UP001607302">
    <property type="component" value="Unassembled WGS sequence"/>
</dbReference>
<evidence type="ECO:0000313" key="1">
    <source>
        <dbReference type="EMBL" id="KAL2738978.1"/>
    </source>
</evidence>